<dbReference type="Gene3D" id="3.40.50.720">
    <property type="entry name" value="NAD(P)-binding Rossmann-like Domain"/>
    <property type="match status" value="1"/>
</dbReference>
<dbReference type="STRING" id="289078.A0A2X0LEI4"/>
<evidence type="ECO:0000313" key="5">
    <source>
        <dbReference type="EMBL" id="SCZ94363.1"/>
    </source>
</evidence>
<dbReference type="GO" id="GO:0016616">
    <property type="term" value="F:oxidoreductase activity, acting on the CH-OH group of donors, NAD or NADP as acceptor"/>
    <property type="evidence" value="ECO:0007669"/>
    <property type="project" value="TreeGrafter"/>
</dbReference>
<dbReference type="PROSITE" id="PS00061">
    <property type="entry name" value="ADH_SHORT"/>
    <property type="match status" value="1"/>
</dbReference>
<dbReference type="PANTHER" id="PTHR42760:SF133">
    <property type="entry name" value="3-OXOACYL-[ACYL-CARRIER-PROTEIN] REDUCTASE"/>
    <property type="match status" value="1"/>
</dbReference>
<evidence type="ECO:0000256" key="1">
    <source>
        <dbReference type="ARBA" id="ARBA00006484"/>
    </source>
</evidence>
<reference evidence="6" key="1">
    <citation type="submission" date="2016-10" db="EMBL/GenBank/DDBJ databases">
        <authorList>
            <person name="Jeantristanb JTB J.-T."/>
            <person name="Ricardo R."/>
        </authorList>
    </citation>
    <scope>NUCLEOTIDE SEQUENCE [LARGE SCALE GENOMIC DNA]</scope>
</reference>
<dbReference type="InterPro" id="IPR036291">
    <property type="entry name" value="NAD(P)-bd_dom_sf"/>
</dbReference>
<evidence type="ECO:0000313" key="6">
    <source>
        <dbReference type="Proteomes" id="UP000249723"/>
    </source>
</evidence>
<evidence type="ECO:0000256" key="3">
    <source>
        <dbReference type="ARBA" id="ARBA00023002"/>
    </source>
</evidence>
<evidence type="ECO:0000256" key="2">
    <source>
        <dbReference type="ARBA" id="ARBA00022857"/>
    </source>
</evidence>
<comment type="similarity">
    <text evidence="1 4">Belongs to the short-chain dehydrogenases/reductases (SDR) family.</text>
</comment>
<gene>
    <name evidence="5" type="ORF">BZ3500_MVSOF-1268-A1-R1_CHR12-2G03848</name>
</gene>
<sequence length="358" mass="37489">MSSPQQRLAQVSGAISGSYPRGLLKDEVVIITGSDHRSSTTEVPRLHLAHSPQASPSLEAPSLTACVFSLQAAQGIGKACALTFAREGAKVVVSDLDESRSTAHISAATTAPLKKATDHHPITPSTEKAQTVVDEIKASGGDAIAVGGDVTADDFPKRLIKATIDAYGKINHIVNNAGFTFDKMLHTMTNDAFELILKVHLSAPFRIVREAAPYLRDKDPKVIATNRSIVNISSIAGLHGNVGQTNYATAKSGILGFTKTVAKEWGAFNVRCNAVAFGYILSRLTQAKELGETIEVAGQKIALGIPTGGKKQEGPVPGIPLGRPGTAQEAANGVLFLISPLASYVTGHTLEVTAGNGI</sequence>
<dbReference type="Proteomes" id="UP000249723">
    <property type="component" value="Unassembled WGS sequence"/>
</dbReference>
<accession>A0A2X0LEI4</accession>
<keyword evidence="3" id="KW-0560">Oxidoreductase</keyword>
<keyword evidence="6" id="KW-1185">Reference proteome</keyword>
<dbReference type="InterPro" id="IPR002347">
    <property type="entry name" value="SDR_fam"/>
</dbReference>
<dbReference type="Pfam" id="PF00106">
    <property type="entry name" value="adh_short"/>
    <property type="match status" value="1"/>
</dbReference>
<dbReference type="EMBL" id="FMWP01000052">
    <property type="protein sequence ID" value="SCZ94363.1"/>
    <property type="molecule type" value="Genomic_DNA"/>
</dbReference>
<dbReference type="GO" id="GO:0048038">
    <property type="term" value="F:quinone binding"/>
    <property type="evidence" value="ECO:0007669"/>
    <property type="project" value="TreeGrafter"/>
</dbReference>
<proteinExistence type="inferred from homology"/>
<dbReference type="PRINTS" id="PR00080">
    <property type="entry name" value="SDRFAMILY"/>
</dbReference>
<evidence type="ECO:0000256" key="4">
    <source>
        <dbReference type="RuleBase" id="RU000363"/>
    </source>
</evidence>
<name>A0A2X0LEI4_9BASI</name>
<dbReference type="InterPro" id="IPR020904">
    <property type="entry name" value="Sc_DH/Rdtase_CS"/>
</dbReference>
<dbReference type="PRINTS" id="PR00081">
    <property type="entry name" value="GDHRDH"/>
</dbReference>
<organism evidence="5 6">
    <name type="scientific">Microbotryum saponariae</name>
    <dbReference type="NCBI Taxonomy" id="289078"/>
    <lineage>
        <taxon>Eukaryota</taxon>
        <taxon>Fungi</taxon>
        <taxon>Dikarya</taxon>
        <taxon>Basidiomycota</taxon>
        <taxon>Pucciniomycotina</taxon>
        <taxon>Microbotryomycetes</taxon>
        <taxon>Microbotryales</taxon>
        <taxon>Microbotryaceae</taxon>
        <taxon>Microbotryum</taxon>
    </lineage>
</organism>
<dbReference type="Pfam" id="PF13561">
    <property type="entry name" value="adh_short_C2"/>
    <property type="match status" value="1"/>
</dbReference>
<dbReference type="SUPFAM" id="SSF51735">
    <property type="entry name" value="NAD(P)-binding Rossmann-fold domains"/>
    <property type="match status" value="1"/>
</dbReference>
<dbReference type="AlphaFoldDB" id="A0A2X0LEI4"/>
<protein>
    <submittedName>
        <fullName evidence="5">BZ3500_MvSof-1268-A1-R1_Chr12-2g03848 protein</fullName>
    </submittedName>
</protein>
<keyword evidence="2" id="KW-0521">NADP</keyword>
<dbReference type="PANTHER" id="PTHR42760">
    <property type="entry name" value="SHORT-CHAIN DEHYDROGENASES/REDUCTASES FAMILY MEMBER"/>
    <property type="match status" value="1"/>
</dbReference>
<dbReference type="GO" id="GO:0006633">
    <property type="term" value="P:fatty acid biosynthetic process"/>
    <property type="evidence" value="ECO:0007669"/>
    <property type="project" value="TreeGrafter"/>
</dbReference>